<keyword evidence="5" id="KW-1185">Reference proteome</keyword>
<accession>A0A0R3S3M0</accession>
<feature type="coiled-coil region" evidence="2">
    <location>
        <begin position="186"/>
        <end position="532"/>
    </location>
</feature>
<sequence>MSWNGTMMCDVMPTISEDGVDPPQGSGAESGELSGSAGDQNRIEQLMVNMLDERDKLLEQLQDAQRRIDDLQQHVKDTERDKESLRRQFDLQTQHLPGELQSLTKELAQLREQLLEKDEEIVELKAERNNTRLLLEHLECLVSRHERSLRMTVMKRQAQSPAAGVSSEVEVLKALKSLFEHHKALDEKVRERLRVAMERVATLEDELSTKGDENSSLKAKLAKVVAEVEEAHQQLNASQNGVTAEKQQQQIGSVESAGALVELQEACQRLKQELASSMQQCQELNNRNTELEVQLTATQKEGRMEQEQVNKLQHHLQELQAQREDQEARISTLESRYMSAQREATCLRDLNDKLEHRLANKDAAVRLNEEKVRSLQERLELAEKQLAQSLKKAESLPSVEAELQQRMEALTAAEQKQLSAEEQMNRLARQVEERSAELERAVQREKMNEEHNQRLSSTVDKLLSESNDRLQLHLKERMQALDEKNRLTQQLEQTKKIYDQCERTKERLQRDNESLRQEIEALRNQLYNARTAQYHFRLHSSPMILPVAAPSVPVQSPSGPGGPPPPPVVAVAASTGNAVYGGIRRTQKGRLQALQEDPSKVQTLNEQEWDRLQQAHVLANVQHAFSSSSSMMDMTGAGGGSTACPPVPNTATIPAAADPHALANMLQERLNAINSEIRLIEQEKTHAERIAEQLESRATAVAAAAAAANDESQALSTHSTPRNSPQHDFLVTKYNTLPANASTSHIHGGGSGGPVDSSYGHQFGVVDEMPNNGVTTFDYGMRARRYPGAADQMQHSYTVCTSCLFSVFLHLT</sequence>
<evidence type="ECO:0000313" key="5">
    <source>
        <dbReference type="Proteomes" id="UP000050640"/>
    </source>
</evidence>
<dbReference type="PANTHER" id="PTHR12587">
    <property type="entry name" value="LAR INTERACTING PROTEIN LIP -RELATED PROTEIN"/>
    <property type="match status" value="1"/>
</dbReference>
<dbReference type="STRING" id="1147741.A0A0R3S3M0"/>
<dbReference type="GO" id="GO:0050808">
    <property type="term" value="P:synapse organization"/>
    <property type="evidence" value="ECO:0007669"/>
    <property type="project" value="TreeGrafter"/>
</dbReference>
<evidence type="ECO:0000256" key="2">
    <source>
        <dbReference type="SAM" id="Coils"/>
    </source>
</evidence>
<keyword evidence="1" id="KW-0677">Repeat</keyword>
<feature type="coiled-coil region" evidence="2">
    <location>
        <begin position="47"/>
        <end position="141"/>
    </location>
</feature>
<dbReference type="Proteomes" id="UP000050640">
    <property type="component" value="Unplaced"/>
</dbReference>
<dbReference type="InterPro" id="IPR057892">
    <property type="entry name" value="LIP-1_CC2"/>
</dbReference>
<evidence type="ECO:0000256" key="1">
    <source>
        <dbReference type="ARBA" id="ARBA00022737"/>
    </source>
</evidence>
<reference evidence="6" key="1">
    <citation type="submission" date="2017-02" db="UniProtKB">
        <authorList>
            <consortium name="WormBaseParasite"/>
        </authorList>
    </citation>
    <scope>IDENTIFICATION</scope>
</reference>
<feature type="domain" description="Liprin-alpha CC2" evidence="4">
    <location>
        <begin position="259"/>
        <end position="505"/>
    </location>
</feature>
<feature type="coiled-coil region" evidence="2">
    <location>
        <begin position="663"/>
        <end position="711"/>
    </location>
</feature>
<dbReference type="PANTHER" id="PTHR12587:SF20">
    <property type="entry name" value="LIPRIN-ALPHA, ISOFORM E"/>
    <property type="match status" value="1"/>
</dbReference>
<evidence type="ECO:0000259" key="4">
    <source>
        <dbReference type="Pfam" id="PF25526"/>
    </source>
</evidence>
<evidence type="ECO:0000313" key="6">
    <source>
        <dbReference type="WBParaSite" id="EEL_0000936401-mRNA-1"/>
    </source>
</evidence>
<dbReference type="Pfam" id="PF25526">
    <property type="entry name" value="LIP-1"/>
    <property type="match status" value="1"/>
</dbReference>
<dbReference type="WBParaSite" id="EEL_0000936401-mRNA-1">
    <property type="protein sequence ID" value="EEL_0000936401-mRNA-1"/>
    <property type="gene ID" value="EEL_0000936401"/>
</dbReference>
<dbReference type="AlphaFoldDB" id="A0A0R3S3M0"/>
<name>A0A0R3S3M0_9BILA</name>
<evidence type="ECO:0000256" key="3">
    <source>
        <dbReference type="SAM" id="MobiDB-lite"/>
    </source>
</evidence>
<feature type="compositionally biased region" description="Low complexity" evidence="3">
    <location>
        <begin position="25"/>
        <end position="38"/>
    </location>
</feature>
<dbReference type="InterPro" id="IPR029515">
    <property type="entry name" value="Liprin"/>
</dbReference>
<keyword evidence="2" id="KW-0175">Coiled coil</keyword>
<proteinExistence type="predicted"/>
<dbReference type="GO" id="GO:0048786">
    <property type="term" value="C:presynaptic active zone"/>
    <property type="evidence" value="ECO:0007669"/>
    <property type="project" value="TreeGrafter"/>
</dbReference>
<protein>
    <submittedName>
        <fullName evidence="6">Liprin-alpha</fullName>
    </submittedName>
</protein>
<feature type="region of interest" description="Disordered" evidence="3">
    <location>
        <begin position="1"/>
        <end position="40"/>
    </location>
</feature>
<organism evidence="5 6">
    <name type="scientific">Elaeophora elaphi</name>
    <dbReference type="NCBI Taxonomy" id="1147741"/>
    <lineage>
        <taxon>Eukaryota</taxon>
        <taxon>Metazoa</taxon>
        <taxon>Ecdysozoa</taxon>
        <taxon>Nematoda</taxon>
        <taxon>Chromadorea</taxon>
        <taxon>Rhabditida</taxon>
        <taxon>Spirurina</taxon>
        <taxon>Spiruromorpha</taxon>
        <taxon>Filarioidea</taxon>
        <taxon>Onchocercidae</taxon>
        <taxon>Elaeophora</taxon>
    </lineage>
</organism>